<sequence length="159" mass="16895">MADTGGQATTTTTTTTTGSSGTTFNIDYVKSPFGIVKLLELIIGIICIGCVGGYSTYPPTQWFMFVACSCFLVTLALLIIFLLSLDTKLSLPWPFVELIYGFVASVLYLIAAIVLAVFTNGIAALVAGTVFAFFNLIVYAVGTFLSFQDWRGGSPGNVA</sequence>
<feature type="transmembrane region" description="Helical" evidence="6">
    <location>
        <begin position="124"/>
        <end position="147"/>
    </location>
</feature>
<dbReference type="AlphaFoldDB" id="A0A1S3I7X2"/>
<keyword evidence="4 5" id="KW-0472">Membrane</keyword>
<feature type="transmembrane region" description="Helical" evidence="6">
    <location>
        <begin position="38"/>
        <end position="56"/>
    </location>
</feature>
<keyword evidence="8" id="KW-1185">Reference proteome</keyword>
<keyword evidence="2 5" id="KW-0812">Transmembrane</keyword>
<gene>
    <name evidence="9" type="primary">LOC106161151</name>
</gene>
<evidence type="ECO:0000256" key="6">
    <source>
        <dbReference type="SAM" id="Phobius"/>
    </source>
</evidence>
<dbReference type="GO" id="GO:0016020">
    <property type="term" value="C:membrane"/>
    <property type="evidence" value="ECO:0007669"/>
    <property type="project" value="UniProtKB-SubCell"/>
</dbReference>
<keyword evidence="3 6" id="KW-1133">Transmembrane helix</keyword>
<dbReference type="InterPro" id="IPR050578">
    <property type="entry name" value="MARVEL-CKLF_proteins"/>
</dbReference>
<dbReference type="RefSeq" id="XP_013393474.1">
    <property type="nucleotide sequence ID" value="XM_013538020.1"/>
</dbReference>
<dbReference type="PROSITE" id="PS51225">
    <property type="entry name" value="MARVEL"/>
    <property type="match status" value="1"/>
</dbReference>
<evidence type="ECO:0000256" key="4">
    <source>
        <dbReference type="ARBA" id="ARBA00023136"/>
    </source>
</evidence>
<dbReference type="KEGG" id="lak:106161151"/>
<reference evidence="9" key="1">
    <citation type="submission" date="2025-08" db="UniProtKB">
        <authorList>
            <consortium name="RefSeq"/>
        </authorList>
    </citation>
    <scope>IDENTIFICATION</scope>
    <source>
        <tissue evidence="9">Gonads</tissue>
    </source>
</reference>
<evidence type="ECO:0000256" key="2">
    <source>
        <dbReference type="ARBA" id="ARBA00022692"/>
    </source>
</evidence>
<evidence type="ECO:0000256" key="3">
    <source>
        <dbReference type="ARBA" id="ARBA00022989"/>
    </source>
</evidence>
<organism evidence="8 9">
    <name type="scientific">Lingula anatina</name>
    <name type="common">Brachiopod</name>
    <name type="synonym">Lingula unguis</name>
    <dbReference type="NCBI Taxonomy" id="7574"/>
    <lineage>
        <taxon>Eukaryota</taxon>
        <taxon>Metazoa</taxon>
        <taxon>Spiralia</taxon>
        <taxon>Lophotrochozoa</taxon>
        <taxon>Brachiopoda</taxon>
        <taxon>Linguliformea</taxon>
        <taxon>Lingulata</taxon>
        <taxon>Lingulida</taxon>
        <taxon>Linguloidea</taxon>
        <taxon>Lingulidae</taxon>
        <taxon>Lingula</taxon>
    </lineage>
</organism>
<feature type="domain" description="MARVEL" evidence="7">
    <location>
        <begin position="28"/>
        <end position="151"/>
    </location>
</feature>
<protein>
    <submittedName>
        <fullName evidence="9">Plasmolipin-like</fullName>
    </submittedName>
</protein>
<dbReference type="FunCoup" id="A0A1S3I7X2">
    <property type="interactions" value="99"/>
</dbReference>
<accession>A0A1S3I7X2</accession>
<dbReference type="PANTHER" id="PTHR22776:SF97">
    <property type="entry name" value="RE01453P"/>
    <property type="match status" value="1"/>
</dbReference>
<feature type="transmembrane region" description="Helical" evidence="6">
    <location>
        <begin position="62"/>
        <end position="83"/>
    </location>
</feature>
<proteinExistence type="predicted"/>
<dbReference type="Pfam" id="PF01284">
    <property type="entry name" value="MARVEL"/>
    <property type="match status" value="1"/>
</dbReference>
<dbReference type="Proteomes" id="UP000085678">
    <property type="component" value="Unplaced"/>
</dbReference>
<evidence type="ECO:0000259" key="7">
    <source>
        <dbReference type="PROSITE" id="PS51225"/>
    </source>
</evidence>
<evidence type="ECO:0000256" key="1">
    <source>
        <dbReference type="ARBA" id="ARBA00004141"/>
    </source>
</evidence>
<name>A0A1S3I7X2_LINAN</name>
<evidence type="ECO:0000313" key="8">
    <source>
        <dbReference type="Proteomes" id="UP000085678"/>
    </source>
</evidence>
<feature type="transmembrane region" description="Helical" evidence="6">
    <location>
        <begin position="95"/>
        <end position="118"/>
    </location>
</feature>
<evidence type="ECO:0000313" key="9">
    <source>
        <dbReference type="RefSeq" id="XP_013393474.1"/>
    </source>
</evidence>
<dbReference type="OrthoDB" id="10028364at2759"/>
<dbReference type="PANTHER" id="PTHR22776">
    <property type="entry name" value="MARVEL-CONTAINING POTENTIAL LIPID RAFT-ASSOCIATED PROTEIN"/>
    <property type="match status" value="1"/>
</dbReference>
<dbReference type="InParanoid" id="A0A1S3I7X2"/>
<dbReference type="InterPro" id="IPR008253">
    <property type="entry name" value="Marvel"/>
</dbReference>
<comment type="subcellular location">
    <subcellularLocation>
        <location evidence="1">Membrane</location>
        <topology evidence="1">Multi-pass membrane protein</topology>
    </subcellularLocation>
</comment>
<evidence type="ECO:0000256" key="5">
    <source>
        <dbReference type="PROSITE-ProRule" id="PRU00581"/>
    </source>
</evidence>
<dbReference type="GeneID" id="106161151"/>